<sequence length="220" mass="25491">MPKAILFDLDGTLLDRDRSLLDFVRAQYDRISAFRHVDKPAFVRRFIELDAKGYVWKDRVYQSLLSEFQADHSWEALLEDYIDGFRHHCVGFPGLHEMLGHLRDKGLKLAIITNGYTRFQENNIMALQLPPYFDEIVVSEREGVRKPDPEIFHRALRRLNVTPGEAVYVGDHPANDIRAARQAGMRAVWKEDAYYAKPDEANWTIRQLSEISALADHLLP</sequence>
<dbReference type="Gene3D" id="1.10.150.520">
    <property type="match status" value="1"/>
</dbReference>
<dbReference type="NCBIfam" id="TIGR01662">
    <property type="entry name" value="HAD-SF-IIIA"/>
    <property type="match status" value="1"/>
</dbReference>
<dbReference type="InterPro" id="IPR051400">
    <property type="entry name" value="HAD-like_hydrolase"/>
</dbReference>
<dbReference type="Gene3D" id="3.40.50.1000">
    <property type="entry name" value="HAD superfamily/HAD-like"/>
    <property type="match status" value="1"/>
</dbReference>
<dbReference type="SFLD" id="SFLDG01129">
    <property type="entry name" value="C1.5:_HAD__Beta-PGM__Phosphata"/>
    <property type="match status" value="1"/>
</dbReference>
<dbReference type="PANTHER" id="PTHR46470">
    <property type="entry name" value="N-ACYLNEURAMINATE-9-PHOSPHATASE"/>
    <property type="match status" value="1"/>
</dbReference>
<dbReference type="GO" id="GO:0046872">
    <property type="term" value="F:metal ion binding"/>
    <property type="evidence" value="ECO:0007669"/>
    <property type="project" value="UniProtKB-KW"/>
</dbReference>
<dbReference type="Proteomes" id="UP000547209">
    <property type="component" value="Unassembled WGS sequence"/>
</dbReference>
<dbReference type="RefSeq" id="WP_185671393.1">
    <property type="nucleotide sequence ID" value="NZ_JACJVP010000040.1"/>
</dbReference>
<dbReference type="InterPro" id="IPR036412">
    <property type="entry name" value="HAD-like_sf"/>
</dbReference>
<reference evidence="5 6" key="1">
    <citation type="submission" date="2020-08" db="EMBL/GenBank/DDBJ databases">
        <title>Cohnella phylogeny.</title>
        <authorList>
            <person name="Dunlap C."/>
        </authorList>
    </citation>
    <scope>NUCLEOTIDE SEQUENCE [LARGE SCALE GENOMIC DNA]</scope>
    <source>
        <strain evidence="5 6">DSM 28246</strain>
    </source>
</reference>
<dbReference type="Pfam" id="PF13419">
    <property type="entry name" value="HAD_2"/>
    <property type="match status" value="1"/>
</dbReference>
<comment type="cofactor">
    <cofactor evidence="1">
        <name>Mg(2+)</name>
        <dbReference type="ChEBI" id="CHEBI:18420"/>
    </cofactor>
</comment>
<keyword evidence="2" id="KW-0479">Metal-binding</keyword>
<keyword evidence="4" id="KW-0460">Magnesium</keyword>
<organism evidence="5 6">
    <name type="scientific">Cohnella nanjingensis</name>
    <dbReference type="NCBI Taxonomy" id="1387779"/>
    <lineage>
        <taxon>Bacteria</taxon>
        <taxon>Bacillati</taxon>
        <taxon>Bacillota</taxon>
        <taxon>Bacilli</taxon>
        <taxon>Bacillales</taxon>
        <taxon>Paenibacillaceae</taxon>
        <taxon>Cohnella</taxon>
    </lineage>
</organism>
<keyword evidence="6" id="KW-1185">Reference proteome</keyword>
<dbReference type="SFLD" id="SFLDS00003">
    <property type="entry name" value="Haloacid_Dehalogenase"/>
    <property type="match status" value="1"/>
</dbReference>
<dbReference type="SFLD" id="SFLDG01135">
    <property type="entry name" value="C1.5.6:_HAD__Beta-PGM__Phospha"/>
    <property type="match status" value="1"/>
</dbReference>
<dbReference type="EMBL" id="JACJVP010000040">
    <property type="protein sequence ID" value="MBB6673523.1"/>
    <property type="molecule type" value="Genomic_DNA"/>
</dbReference>
<dbReference type="GO" id="GO:0016791">
    <property type="term" value="F:phosphatase activity"/>
    <property type="evidence" value="ECO:0007669"/>
    <property type="project" value="TreeGrafter"/>
</dbReference>
<accession>A0A7X0VHI8</accession>
<dbReference type="NCBIfam" id="TIGR01549">
    <property type="entry name" value="HAD-SF-IA-v1"/>
    <property type="match status" value="1"/>
</dbReference>
<dbReference type="InterPro" id="IPR006549">
    <property type="entry name" value="HAD-SF_hydro_IIIA"/>
</dbReference>
<name>A0A7X0VHI8_9BACL</name>
<evidence type="ECO:0000313" key="6">
    <source>
        <dbReference type="Proteomes" id="UP000547209"/>
    </source>
</evidence>
<dbReference type="InterPro" id="IPR006439">
    <property type="entry name" value="HAD-SF_hydro_IA"/>
</dbReference>
<evidence type="ECO:0000256" key="3">
    <source>
        <dbReference type="ARBA" id="ARBA00022801"/>
    </source>
</evidence>
<dbReference type="InterPro" id="IPR023214">
    <property type="entry name" value="HAD_sf"/>
</dbReference>
<evidence type="ECO:0000256" key="2">
    <source>
        <dbReference type="ARBA" id="ARBA00022723"/>
    </source>
</evidence>
<dbReference type="SUPFAM" id="SSF56784">
    <property type="entry name" value="HAD-like"/>
    <property type="match status" value="1"/>
</dbReference>
<dbReference type="GO" id="GO:0044281">
    <property type="term" value="P:small molecule metabolic process"/>
    <property type="evidence" value="ECO:0007669"/>
    <property type="project" value="UniProtKB-ARBA"/>
</dbReference>
<comment type="caution">
    <text evidence="5">The sequence shown here is derived from an EMBL/GenBank/DDBJ whole genome shotgun (WGS) entry which is preliminary data.</text>
</comment>
<dbReference type="AlphaFoldDB" id="A0A7X0VHI8"/>
<evidence type="ECO:0000313" key="5">
    <source>
        <dbReference type="EMBL" id="MBB6673523.1"/>
    </source>
</evidence>
<protein>
    <submittedName>
        <fullName evidence="5">HAD family hydrolase</fullName>
    </submittedName>
</protein>
<evidence type="ECO:0000256" key="1">
    <source>
        <dbReference type="ARBA" id="ARBA00001946"/>
    </source>
</evidence>
<dbReference type="PANTHER" id="PTHR46470:SF2">
    <property type="entry name" value="GLYCERALDEHYDE 3-PHOSPHATE PHOSPHATASE"/>
    <property type="match status" value="1"/>
</dbReference>
<dbReference type="InterPro" id="IPR041492">
    <property type="entry name" value="HAD_2"/>
</dbReference>
<dbReference type="NCBIfam" id="TIGR01509">
    <property type="entry name" value="HAD-SF-IA-v3"/>
    <property type="match status" value="1"/>
</dbReference>
<proteinExistence type="predicted"/>
<keyword evidence="3 5" id="KW-0378">Hydrolase</keyword>
<dbReference type="PRINTS" id="PR00413">
    <property type="entry name" value="HADHALOGNASE"/>
</dbReference>
<gene>
    <name evidence="5" type="ORF">H7C19_22850</name>
</gene>
<evidence type="ECO:0000256" key="4">
    <source>
        <dbReference type="ARBA" id="ARBA00022842"/>
    </source>
</evidence>